<dbReference type="KEGG" id="vg:80540860"/>
<dbReference type="Proteomes" id="UP001161669">
    <property type="component" value="Segment"/>
</dbReference>
<evidence type="ECO:0000313" key="1">
    <source>
        <dbReference type="EMBL" id="BBI30508.1"/>
    </source>
</evidence>
<organism evidence="1 2">
    <name type="scientific">Acanthamoeba castellanii medusavirus J1</name>
    <dbReference type="NCBI Taxonomy" id="3114988"/>
    <lineage>
        <taxon>Viruses</taxon>
        <taxon>Varidnaviria</taxon>
        <taxon>Bamfordvirae</taxon>
        <taxon>Nucleocytoviricota</taxon>
        <taxon>Megaviricetes</taxon>
        <taxon>Mamonoviridae</taxon>
        <taxon>Medusavirus</taxon>
        <taxon>Medusavirus medusae</taxon>
    </lineage>
</organism>
<proteinExistence type="predicted"/>
<dbReference type="EMBL" id="AP018495">
    <property type="protein sequence ID" value="BBI30508.1"/>
    <property type="molecule type" value="Genomic_DNA"/>
</dbReference>
<keyword evidence="2" id="KW-1185">Reference proteome</keyword>
<sequence>MQNTTTNTPLLDAILDGEGWDEEIKRAFYALCVGRLMTKAGEHDEWPVAPIIHGEDNTGAALIARCVIPHLAPSVYKVPRPGDGSVNMSEAFDSDLVLVRTGIHGAPTFSKEEMLAMIHGETVVISRRHALPLESKWTTRVVMVGHSLPSWFHQRQGRDVLLFYFSKALKTQEIDLESEMPAIFEKGRQCYLQLVKKVGSEGDVRAALSPYLY</sequence>
<name>A0A3T1CXF2_9VIRU</name>
<accession>A0A3T1CXF2</accession>
<protein>
    <submittedName>
        <fullName evidence="1">Uncharacterized protein</fullName>
    </submittedName>
</protein>
<reference evidence="2" key="1">
    <citation type="journal article" date="2019" name="J. Virol.">
        <title>Medusavirus, a novel large DNA virus discovered from hot spring water.</title>
        <authorList>
            <person name="Yoshikawa G."/>
            <person name="Blanc-Mathieu R."/>
            <person name="Song C."/>
            <person name="Kayama Y."/>
            <person name="Mochizuki T."/>
            <person name="Murata K."/>
            <person name="Ogata H."/>
            <person name="Takemura M."/>
        </authorList>
    </citation>
    <scope>NUCLEOTIDE SEQUENCE [LARGE SCALE GENOMIC DNA]</scope>
</reference>
<evidence type="ECO:0000313" key="2">
    <source>
        <dbReference type="Proteomes" id="UP001161669"/>
    </source>
</evidence>